<dbReference type="EMBL" id="JAJNOC010000006">
    <property type="protein sequence ID" value="MCD2518091.1"/>
    <property type="molecule type" value="Genomic_DNA"/>
</dbReference>
<dbReference type="SUPFAM" id="SSF55785">
    <property type="entry name" value="PYP-like sensor domain (PAS domain)"/>
    <property type="match status" value="1"/>
</dbReference>
<dbReference type="Pfam" id="PF00990">
    <property type="entry name" value="GGDEF"/>
    <property type="match status" value="1"/>
</dbReference>
<dbReference type="CDD" id="cd12915">
    <property type="entry name" value="PDC2_DGC_like"/>
    <property type="match status" value="1"/>
</dbReference>
<name>A0ABS8Q8J2_9BURK</name>
<reference evidence="3" key="1">
    <citation type="submission" date="2021-11" db="EMBL/GenBank/DDBJ databases">
        <title>The complete genome of Massilia sp sp. G4R7.</title>
        <authorList>
            <person name="Liu L."/>
            <person name="Yue J."/>
            <person name="Yuan J."/>
            <person name="Yang F."/>
            <person name="Li L."/>
        </authorList>
    </citation>
    <scope>NUCLEOTIDE SEQUENCE</scope>
    <source>
        <strain evidence="3">G4R7</strain>
    </source>
</reference>
<dbReference type="PANTHER" id="PTHR44757:SF2">
    <property type="entry name" value="BIOFILM ARCHITECTURE MAINTENANCE PROTEIN MBAA"/>
    <property type="match status" value="1"/>
</dbReference>
<dbReference type="PANTHER" id="PTHR44757">
    <property type="entry name" value="DIGUANYLATE CYCLASE DGCP"/>
    <property type="match status" value="1"/>
</dbReference>
<dbReference type="Gene3D" id="3.20.20.450">
    <property type="entry name" value="EAL domain"/>
    <property type="match status" value="1"/>
</dbReference>
<protein>
    <submittedName>
        <fullName evidence="3">EAL domain-containing protein</fullName>
    </submittedName>
</protein>
<evidence type="ECO:0000313" key="4">
    <source>
        <dbReference type="Proteomes" id="UP001179361"/>
    </source>
</evidence>
<dbReference type="SMART" id="SM00267">
    <property type="entry name" value="GGDEF"/>
    <property type="match status" value="1"/>
</dbReference>
<evidence type="ECO:0000259" key="1">
    <source>
        <dbReference type="PROSITE" id="PS50883"/>
    </source>
</evidence>
<gene>
    <name evidence="3" type="ORF">LQ564_17415</name>
</gene>
<dbReference type="InterPro" id="IPR029787">
    <property type="entry name" value="Nucleotide_cyclase"/>
</dbReference>
<dbReference type="InterPro" id="IPR035965">
    <property type="entry name" value="PAS-like_dom_sf"/>
</dbReference>
<dbReference type="CDD" id="cd01948">
    <property type="entry name" value="EAL"/>
    <property type="match status" value="1"/>
</dbReference>
<sequence length="900" mass="99298">MNKHPGLVFSRTNRYLVVVWPVLALLLSAALWIATVLRADAEHERAEGQARKDASAYAEAYEQYITRSVGQMDQITMQLKFSWEHGRDAGLIDELRRNGMFTDSAFRMVAVVDKSGIVRASTRLLLIGSDLASAPYFVQHRNHISTALRVGAAPPRFGEGGDLVLFTRRLDTSEDEFDGIVLMAVDARYFTSFISPATMGAGGMVALAGTENRLRVEQRSDGAAYLDKGAAVLPLRSDLWASERGVRKVDGEGGFADGQARVLGWRHSTVYPLVALVGISHGTALETADLYWQESRDRAIVATSGLLLLGAIGAVLARRSLRREREQEEVQRAYRTATESGNDGFYMAAAVRARDGGITDFRIVDCNERGAFFYGMTREQLVGSSLARIDAGLFGEELMATYRKAMEAGFYEDDRRMPLDNRLNISWGHRRLVRVGNGLAVTLQDISERKEHESQLERMANEDVLTGLATRHAFLNAMPERLAQAHAKNEGLALLFIDLDEFKVVNDTHGHAVGDQLLKSAAQRLLSLLRPQDSVARFGGDEFLVLLQPVDGERQVASVAARIVEAFGVPFLIGDDLHAVGSSIGISMFPRDGLDAETLVRHSDIAMYAGKNEGKGQYRFFDPALSNTLNTRARLKQHMLEAIERDQFTLYYQPRVDARSGELLSMEALIRWRHPELGIVSPGDFIPLAESTGLIVRIGELVIDKACAQLAAWRDAGVALVPVSINVSPKQFQRGGVQRQLSRALSRWRVPASLIEVEITESAMMGDQEDILAELAALRALGVKLHVDDFGTGYSSLSQLQRLKMDVLKVDRAFTSELGNSKEGKVFFQAIVSMAHALGMSVVAEGVETEEQLAILRKLDCNEVQGYYIARPVPSGEMLEMMRRRYLLAQGPLAEQGVSS</sequence>
<dbReference type="InterPro" id="IPR000160">
    <property type="entry name" value="GGDEF_dom"/>
</dbReference>
<dbReference type="RefSeq" id="WP_231059384.1">
    <property type="nucleotide sequence ID" value="NZ_JAJNOC010000006.1"/>
</dbReference>
<dbReference type="PROSITE" id="PS50883">
    <property type="entry name" value="EAL"/>
    <property type="match status" value="1"/>
</dbReference>
<evidence type="ECO:0000259" key="2">
    <source>
        <dbReference type="PROSITE" id="PS50887"/>
    </source>
</evidence>
<keyword evidence="4" id="KW-1185">Reference proteome</keyword>
<dbReference type="PROSITE" id="PS50887">
    <property type="entry name" value="GGDEF"/>
    <property type="match status" value="1"/>
</dbReference>
<dbReference type="InterPro" id="IPR035919">
    <property type="entry name" value="EAL_sf"/>
</dbReference>
<dbReference type="InterPro" id="IPR001633">
    <property type="entry name" value="EAL_dom"/>
</dbReference>
<dbReference type="InterPro" id="IPR052155">
    <property type="entry name" value="Biofilm_reg_signaling"/>
</dbReference>
<dbReference type="SUPFAM" id="SSF141868">
    <property type="entry name" value="EAL domain-like"/>
    <property type="match status" value="1"/>
</dbReference>
<feature type="domain" description="EAL" evidence="1">
    <location>
        <begin position="632"/>
        <end position="886"/>
    </location>
</feature>
<dbReference type="Pfam" id="PF00563">
    <property type="entry name" value="EAL"/>
    <property type="match status" value="1"/>
</dbReference>
<comment type="caution">
    <text evidence="3">The sequence shown here is derived from an EMBL/GenBank/DDBJ whole genome shotgun (WGS) entry which is preliminary data.</text>
</comment>
<dbReference type="Gene3D" id="3.30.450.20">
    <property type="entry name" value="PAS domain"/>
    <property type="match status" value="3"/>
</dbReference>
<proteinExistence type="predicted"/>
<dbReference type="Proteomes" id="UP001179361">
    <property type="component" value="Unassembled WGS sequence"/>
</dbReference>
<evidence type="ECO:0000313" key="3">
    <source>
        <dbReference type="EMBL" id="MCD2518091.1"/>
    </source>
</evidence>
<dbReference type="InterPro" id="IPR043128">
    <property type="entry name" value="Rev_trsase/Diguanyl_cyclase"/>
</dbReference>
<dbReference type="Gene3D" id="3.30.70.270">
    <property type="match status" value="1"/>
</dbReference>
<dbReference type="SUPFAM" id="SSF55073">
    <property type="entry name" value="Nucleotide cyclase"/>
    <property type="match status" value="1"/>
</dbReference>
<feature type="domain" description="GGDEF" evidence="2">
    <location>
        <begin position="490"/>
        <end position="623"/>
    </location>
</feature>
<organism evidence="3 4">
    <name type="scientific">Massilia phyllostachyos</name>
    <dbReference type="NCBI Taxonomy" id="2898585"/>
    <lineage>
        <taxon>Bacteria</taxon>
        <taxon>Pseudomonadati</taxon>
        <taxon>Pseudomonadota</taxon>
        <taxon>Betaproteobacteria</taxon>
        <taxon>Burkholderiales</taxon>
        <taxon>Oxalobacteraceae</taxon>
        <taxon>Telluria group</taxon>
        <taxon>Massilia</taxon>
    </lineage>
</organism>
<dbReference type="SMART" id="SM00052">
    <property type="entry name" value="EAL"/>
    <property type="match status" value="1"/>
</dbReference>
<dbReference type="CDD" id="cd01949">
    <property type="entry name" value="GGDEF"/>
    <property type="match status" value="1"/>
</dbReference>
<accession>A0ABS8Q8J2</accession>
<dbReference type="NCBIfam" id="TIGR00254">
    <property type="entry name" value="GGDEF"/>
    <property type="match status" value="1"/>
</dbReference>